<dbReference type="InterPro" id="IPR041698">
    <property type="entry name" value="Methyltransf_25"/>
</dbReference>
<dbReference type="EMBL" id="FOXU01000004">
    <property type="protein sequence ID" value="SFQ51685.1"/>
    <property type="molecule type" value="Genomic_DNA"/>
</dbReference>
<proteinExistence type="predicted"/>
<dbReference type="InterPro" id="IPR029063">
    <property type="entry name" value="SAM-dependent_MTases_sf"/>
</dbReference>
<keyword evidence="3 7" id="KW-0808">Transferase</keyword>
<evidence type="ECO:0000256" key="3">
    <source>
        <dbReference type="ARBA" id="ARBA00022679"/>
    </source>
</evidence>
<dbReference type="CDD" id="cd02440">
    <property type="entry name" value="AdoMet_MTases"/>
    <property type="match status" value="1"/>
</dbReference>
<dbReference type="SUPFAM" id="SSF53335">
    <property type="entry name" value="S-adenosyl-L-methionine-dependent methyltransferases"/>
    <property type="match status" value="1"/>
</dbReference>
<dbReference type="GO" id="GO:0008168">
    <property type="term" value="F:methyltransferase activity"/>
    <property type="evidence" value="ECO:0007669"/>
    <property type="project" value="UniProtKB-KW"/>
</dbReference>
<gene>
    <name evidence="7" type="ORF">SAMN05421670_2413</name>
</gene>
<name>A0A1I5Z5R4_9BACI</name>
<evidence type="ECO:0000256" key="2">
    <source>
        <dbReference type="ARBA" id="ARBA00022603"/>
    </source>
</evidence>
<evidence type="ECO:0000313" key="7">
    <source>
        <dbReference type="EMBL" id="SFQ51685.1"/>
    </source>
</evidence>
<keyword evidence="8" id="KW-1185">Reference proteome</keyword>
<dbReference type="AlphaFoldDB" id="A0A1I5Z5R4"/>
<evidence type="ECO:0000313" key="8">
    <source>
        <dbReference type="Proteomes" id="UP000198734"/>
    </source>
</evidence>
<evidence type="ECO:0000256" key="1">
    <source>
        <dbReference type="ARBA" id="ARBA00005189"/>
    </source>
</evidence>
<keyword evidence="2 7" id="KW-0489">Methyltransferase</keyword>
<dbReference type="GO" id="GO:0032259">
    <property type="term" value="P:methylation"/>
    <property type="evidence" value="ECO:0007669"/>
    <property type="project" value="UniProtKB-KW"/>
</dbReference>
<evidence type="ECO:0000259" key="6">
    <source>
        <dbReference type="Pfam" id="PF13649"/>
    </source>
</evidence>
<dbReference type="Proteomes" id="UP000198734">
    <property type="component" value="Unassembled WGS sequence"/>
</dbReference>
<evidence type="ECO:0000256" key="5">
    <source>
        <dbReference type="ARBA" id="ARBA00047622"/>
    </source>
</evidence>
<organism evidence="7 8">
    <name type="scientific">Psychrobacillus psychrotolerans</name>
    <dbReference type="NCBI Taxonomy" id="126156"/>
    <lineage>
        <taxon>Bacteria</taxon>
        <taxon>Bacillati</taxon>
        <taxon>Bacillota</taxon>
        <taxon>Bacilli</taxon>
        <taxon>Bacillales</taxon>
        <taxon>Bacillaceae</taxon>
        <taxon>Psychrobacillus</taxon>
    </lineage>
</organism>
<dbReference type="RefSeq" id="WP_093537148.1">
    <property type="nucleotide sequence ID" value="NZ_FOXU01000004.1"/>
</dbReference>
<comment type="pathway">
    <text evidence="1">Lipid metabolism.</text>
</comment>
<comment type="catalytic activity">
    <reaction evidence="5">
        <text>phosphoethanolamine + S-adenosyl-L-methionine = N-methylethanolamine phosphate + S-adenosyl-L-homocysteine + H(+)</text>
        <dbReference type="Rhea" id="RHEA:20365"/>
        <dbReference type="ChEBI" id="CHEBI:15378"/>
        <dbReference type="ChEBI" id="CHEBI:57781"/>
        <dbReference type="ChEBI" id="CHEBI:57856"/>
        <dbReference type="ChEBI" id="CHEBI:58190"/>
        <dbReference type="ChEBI" id="CHEBI:59789"/>
        <dbReference type="EC" id="2.1.1.103"/>
    </reaction>
    <physiologicalReaction direction="left-to-right" evidence="5">
        <dbReference type="Rhea" id="RHEA:20366"/>
    </physiologicalReaction>
</comment>
<accession>A0A1I5Z5R4</accession>
<dbReference type="Pfam" id="PF13649">
    <property type="entry name" value="Methyltransf_25"/>
    <property type="match status" value="1"/>
</dbReference>
<dbReference type="PANTHER" id="PTHR44307:SF2">
    <property type="entry name" value="PHOSPHOETHANOLAMINE METHYLTRANSFERASE ISOFORM X1"/>
    <property type="match status" value="1"/>
</dbReference>
<comment type="pathway">
    <text evidence="4">Phospholipid metabolism.</text>
</comment>
<dbReference type="PANTHER" id="PTHR44307">
    <property type="entry name" value="PHOSPHOETHANOLAMINE METHYLTRANSFERASE"/>
    <property type="match status" value="1"/>
</dbReference>
<sequence length="235" mass="26550">MSNAYIDILAYFGIGGAHPGGFSLTQSILETENIPPTHSVLDIGCGTGQTAAFLAERFNCQVTAIDKHPVMVEKARQRFKNNKSSVHVVEGDIQNMDFVDNSFDLVIAESVIVFTDISKTLSELSRVLKSDGTLMMIEMVAEQYLSEEKQQKACSLYGINEILDKDEWLLRLHQAGFTQVEIISTPSVLLQSEINDINPSENIKMELFDLWEKHNEFIFHNRDIIGYRAFKCRKV</sequence>
<dbReference type="Gene3D" id="3.40.50.150">
    <property type="entry name" value="Vaccinia Virus protein VP39"/>
    <property type="match status" value="1"/>
</dbReference>
<evidence type="ECO:0000256" key="4">
    <source>
        <dbReference type="ARBA" id="ARBA00025707"/>
    </source>
</evidence>
<reference evidence="8" key="1">
    <citation type="submission" date="2016-10" db="EMBL/GenBank/DDBJ databases">
        <authorList>
            <person name="Varghese N."/>
            <person name="Submissions S."/>
        </authorList>
    </citation>
    <scope>NUCLEOTIDE SEQUENCE [LARGE SCALE GENOMIC DNA]</scope>
    <source>
        <strain evidence="8">DSM 11706</strain>
    </source>
</reference>
<protein>
    <submittedName>
        <fullName evidence="7">Methyltransferase domain-containing protein</fullName>
    </submittedName>
</protein>
<dbReference type="OrthoDB" id="43862at2"/>
<dbReference type="STRING" id="126156.SAMN05421670_2413"/>
<feature type="domain" description="Methyltransferase" evidence="6">
    <location>
        <begin position="40"/>
        <end position="132"/>
    </location>
</feature>